<dbReference type="PANTHER" id="PTHR43254">
    <property type="entry name" value="C-TERMINAL BINDING PROTEIN AN-RELATED"/>
    <property type="match status" value="1"/>
</dbReference>
<accession>A0A9Q0F7U2</accession>
<dbReference type="InterPro" id="IPR045015">
    <property type="entry name" value="AN-like"/>
</dbReference>
<feature type="non-terminal residue" evidence="2">
    <location>
        <position position="199"/>
    </location>
</feature>
<feature type="region of interest" description="Disordered" evidence="1">
    <location>
        <begin position="74"/>
        <end position="98"/>
    </location>
</feature>
<evidence type="ECO:0000313" key="3">
    <source>
        <dbReference type="Proteomes" id="UP001141552"/>
    </source>
</evidence>
<organism evidence="2 3">
    <name type="scientific">Turnera subulata</name>
    <dbReference type="NCBI Taxonomy" id="218843"/>
    <lineage>
        <taxon>Eukaryota</taxon>
        <taxon>Viridiplantae</taxon>
        <taxon>Streptophyta</taxon>
        <taxon>Embryophyta</taxon>
        <taxon>Tracheophyta</taxon>
        <taxon>Spermatophyta</taxon>
        <taxon>Magnoliopsida</taxon>
        <taxon>eudicotyledons</taxon>
        <taxon>Gunneridae</taxon>
        <taxon>Pentapetalae</taxon>
        <taxon>rosids</taxon>
        <taxon>fabids</taxon>
        <taxon>Malpighiales</taxon>
        <taxon>Passifloraceae</taxon>
        <taxon>Turnera</taxon>
    </lineage>
</organism>
<dbReference type="AlphaFoldDB" id="A0A9Q0F7U2"/>
<sequence>MGGGGVVCAGRWPDVDTLSGVATFEQVPLSCLADGKIQSVATVLLHSLAYLPHAAQHRLRPYQIILCLGSSDRSGFRPRGRPRSPARPRGHVPSQGDRRYHHLGRTHLLSRHRLSMKNLSYDALSILPYLMEKWEHLEFLGFPRSSDISAEVYLNTTQGCGELTYLAVGKQCTCGRASCLWELGVETIKLASHINTIIY</sequence>
<dbReference type="OrthoDB" id="1928868at2759"/>
<dbReference type="Proteomes" id="UP001141552">
    <property type="component" value="Unassembled WGS sequence"/>
</dbReference>
<dbReference type="EMBL" id="JAKUCV010006825">
    <property type="protein sequence ID" value="KAJ4825714.1"/>
    <property type="molecule type" value="Genomic_DNA"/>
</dbReference>
<proteinExistence type="predicted"/>
<gene>
    <name evidence="2" type="ORF">Tsubulata_001212</name>
</gene>
<protein>
    <submittedName>
        <fullName evidence="2">Uncharacterized protein</fullName>
    </submittedName>
</protein>
<reference evidence="2" key="2">
    <citation type="journal article" date="2023" name="Plants (Basel)">
        <title>Annotation of the Turnera subulata (Passifloraceae) Draft Genome Reveals the S-Locus Evolved after the Divergence of Turneroideae from Passifloroideae in a Stepwise Manner.</title>
        <authorList>
            <person name="Henning P.M."/>
            <person name="Roalson E.H."/>
            <person name="Mir W."/>
            <person name="McCubbin A.G."/>
            <person name="Shore J.S."/>
        </authorList>
    </citation>
    <scope>NUCLEOTIDE SEQUENCE</scope>
    <source>
        <strain evidence="2">F60SS</strain>
    </source>
</reference>
<name>A0A9Q0F7U2_9ROSI</name>
<dbReference type="PANTHER" id="PTHR43254:SF3">
    <property type="entry name" value="C-TERMINAL BINDING PROTEIN AN"/>
    <property type="match status" value="1"/>
</dbReference>
<evidence type="ECO:0000256" key="1">
    <source>
        <dbReference type="SAM" id="MobiDB-lite"/>
    </source>
</evidence>
<comment type="caution">
    <text evidence="2">The sequence shown here is derived from an EMBL/GenBank/DDBJ whole genome shotgun (WGS) entry which is preliminary data.</text>
</comment>
<evidence type="ECO:0000313" key="2">
    <source>
        <dbReference type="EMBL" id="KAJ4825714.1"/>
    </source>
</evidence>
<dbReference type="GO" id="GO:0000226">
    <property type="term" value="P:microtubule cytoskeleton organization"/>
    <property type="evidence" value="ECO:0007669"/>
    <property type="project" value="InterPro"/>
</dbReference>
<feature type="compositionally biased region" description="Basic residues" evidence="1">
    <location>
        <begin position="76"/>
        <end position="90"/>
    </location>
</feature>
<reference evidence="2" key="1">
    <citation type="submission" date="2022-02" db="EMBL/GenBank/DDBJ databases">
        <authorList>
            <person name="Henning P.M."/>
            <person name="McCubbin A.G."/>
            <person name="Shore J.S."/>
        </authorList>
    </citation>
    <scope>NUCLEOTIDE SEQUENCE</scope>
    <source>
        <strain evidence="2">F60SS</strain>
        <tissue evidence="2">Leaves</tissue>
    </source>
</reference>
<keyword evidence="3" id="KW-1185">Reference proteome</keyword>